<accession>A0A251VJS9</accession>
<dbReference type="InterPro" id="IPR037381">
    <property type="entry name" value="RFWD3"/>
</dbReference>
<dbReference type="GO" id="GO:0005634">
    <property type="term" value="C:nucleus"/>
    <property type="evidence" value="ECO:0007669"/>
    <property type="project" value="InterPro"/>
</dbReference>
<reference evidence="4 6" key="1">
    <citation type="journal article" date="2017" name="Nature">
        <title>The sunflower genome provides insights into oil metabolism, flowering and Asterid evolution.</title>
        <authorList>
            <person name="Badouin H."/>
            <person name="Gouzy J."/>
            <person name="Grassa C.J."/>
            <person name="Murat F."/>
            <person name="Staton S.E."/>
            <person name="Cottret L."/>
            <person name="Lelandais-Briere C."/>
            <person name="Owens G.L."/>
            <person name="Carrere S."/>
            <person name="Mayjonade B."/>
            <person name="Legrand L."/>
            <person name="Gill N."/>
            <person name="Kane N.C."/>
            <person name="Bowers J.E."/>
            <person name="Hubner S."/>
            <person name="Bellec A."/>
            <person name="Berard A."/>
            <person name="Berges H."/>
            <person name="Blanchet N."/>
            <person name="Boniface M.C."/>
            <person name="Brunel D."/>
            <person name="Catrice O."/>
            <person name="Chaidir N."/>
            <person name="Claudel C."/>
            <person name="Donnadieu C."/>
            <person name="Faraut T."/>
            <person name="Fievet G."/>
            <person name="Helmstetter N."/>
            <person name="King M."/>
            <person name="Knapp S.J."/>
            <person name="Lai Z."/>
            <person name="Le Paslier M.C."/>
            <person name="Lippi Y."/>
            <person name="Lorenzon L."/>
            <person name="Mandel J.R."/>
            <person name="Marage G."/>
            <person name="Marchand G."/>
            <person name="Marquand E."/>
            <person name="Bret-Mestries E."/>
            <person name="Morien E."/>
            <person name="Nambeesan S."/>
            <person name="Nguyen T."/>
            <person name="Pegot-Espagnet P."/>
            <person name="Pouilly N."/>
            <person name="Raftis F."/>
            <person name="Sallet E."/>
            <person name="Schiex T."/>
            <person name="Thomas J."/>
            <person name="Vandecasteele C."/>
            <person name="Vares D."/>
            <person name="Vear F."/>
            <person name="Vautrin S."/>
            <person name="Crespi M."/>
            <person name="Mangin B."/>
            <person name="Burke J.M."/>
            <person name="Salse J."/>
            <person name="Munos S."/>
            <person name="Vincourt P."/>
            <person name="Rieseberg L.H."/>
            <person name="Langlade N.B."/>
        </authorList>
    </citation>
    <scope>NUCLEOTIDE SEQUENCE [LARGE SCALE GENOMIC DNA]</scope>
    <source>
        <strain evidence="6">cv. SF193</strain>
        <tissue evidence="4">Leaves</tissue>
    </source>
</reference>
<dbReference type="STRING" id="4232.A0A251VJS9"/>
<name>A0A251VJS9_HELAN</name>
<keyword evidence="1" id="KW-0479">Metal-binding</keyword>
<organism evidence="5 6">
    <name type="scientific">Helianthus annuus</name>
    <name type="common">Common sunflower</name>
    <dbReference type="NCBI Taxonomy" id="4232"/>
    <lineage>
        <taxon>Eukaryota</taxon>
        <taxon>Viridiplantae</taxon>
        <taxon>Streptophyta</taxon>
        <taxon>Embryophyta</taxon>
        <taxon>Tracheophyta</taxon>
        <taxon>Spermatophyta</taxon>
        <taxon>Magnoliopsida</taxon>
        <taxon>eudicotyledons</taxon>
        <taxon>Gunneridae</taxon>
        <taxon>Pentapetalae</taxon>
        <taxon>asterids</taxon>
        <taxon>campanulids</taxon>
        <taxon>Asterales</taxon>
        <taxon>Asteraceae</taxon>
        <taxon>Asteroideae</taxon>
        <taxon>Heliantheae alliance</taxon>
        <taxon>Heliantheae</taxon>
        <taxon>Helianthus</taxon>
    </lineage>
</organism>
<feature type="domain" description="RING-type" evidence="3">
    <location>
        <begin position="94"/>
        <end position="140"/>
    </location>
</feature>
<dbReference type="InterPro" id="IPR001841">
    <property type="entry name" value="Znf_RING"/>
</dbReference>
<dbReference type="GO" id="GO:0016567">
    <property type="term" value="P:protein ubiquitination"/>
    <property type="evidence" value="ECO:0007669"/>
    <property type="project" value="InterPro"/>
</dbReference>
<dbReference type="PANTHER" id="PTHR16047:SF13">
    <property type="entry name" value="E3 UBIQUITIN-PROTEIN LIGASE RFWD3"/>
    <property type="match status" value="1"/>
</dbReference>
<keyword evidence="6" id="KW-1185">Reference proteome</keyword>
<protein>
    <submittedName>
        <fullName evidence="5">Putative zinc finger, RING/FYVE/PHD-type</fullName>
    </submittedName>
    <submittedName>
        <fullName evidence="4">Transcription factor C2H2 family</fullName>
    </submittedName>
</protein>
<dbReference type="PROSITE" id="PS50089">
    <property type="entry name" value="ZF_RING_2"/>
    <property type="match status" value="1"/>
</dbReference>
<dbReference type="EMBL" id="CM007891">
    <property type="protein sequence ID" value="OTG34971.1"/>
    <property type="molecule type" value="Genomic_DNA"/>
</dbReference>
<dbReference type="GO" id="GO:0004842">
    <property type="term" value="F:ubiquitin-protein transferase activity"/>
    <property type="evidence" value="ECO:0007669"/>
    <property type="project" value="InterPro"/>
</dbReference>
<dbReference type="PANTHER" id="PTHR16047">
    <property type="entry name" value="RFWD3 PROTEIN"/>
    <property type="match status" value="1"/>
</dbReference>
<feature type="compositionally biased region" description="Acidic residues" evidence="2">
    <location>
        <begin position="11"/>
        <end position="60"/>
    </location>
</feature>
<gene>
    <name evidence="5" type="ORF">HannXRQ_Chr02g0051711</name>
    <name evidence="4" type="ORF">HanXRQr2_Chr02g0076791</name>
</gene>
<evidence type="ECO:0000259" key="3">
    <source>
        <dbReference type="PROSITE" id="PS50089"/>
    </source>
</evidence>
<feature type="region of interest" description="Disordered" evidence="2">
    <location>
        <begin position="1"/>
        <end position="85"/>
    </location>
</feature>
<sequence length="222" mass="25781">MEDNNNNTSIDMEEDPAVVEFEEEQDNIDDEEEDEDDDDYEEEEEEDDDDDDYEDEEVEELISSNECEPVIKKNGGGGDDEEKNETKRDEFDVCSICLESWTSGGDHRICCLPCGHIYGMSCIRKWLVWCQSDGKCPKCKSLCTLKDIRVLYATRLCVADEKPHEASTINFPYTREGFNEFQQYVFSCMDELKQRAEDFDSRLHILQQICDELRAQAPENSR</sequence>
<dbReference type="GO" id="GO:0008270">
    <property type="term" value="F:zinc ion binding"/>
    <property type="evidence" value="ECO:0007669"/>
    <property type="project" value="UniProtKB-KW"/>
</dbReference>
<evidence type="ECO:0000313" key="6">
    <source>
        <dbReference type="Proteomes" id="UP000215914"/>
    </source>
</evidence>
<dbReference type="Proteomes" id="UP000215914">
    <property type="component" value="Chromosome 2"/>
</dbReference>
<proteinExistence type="predicted"/>
<dbReference type="Gene3D" id="3.30.40.10">
    <property type="entry name" value="Zinc/RING finger domain, C3HC4 (zinc finger)"/>
    <property type="match status" value="1"/>
</dbReference>
<dbReference type="EMBL" id="MNCJ02000317">
    <property type="protein sequence ID" value="KAF5819366.1"/>
    <property type="molecule type" value="Genomic_DNA"/>
</dbReference>
<keyword evidence="1" id="KW-0863">Zinc-finger</keyword>
<dbReference type="OrthoDB" id="5600418at2759"/>
<dbReference type="AlphaFoldDB" id="A0A251VJS9"/>
<keyword evidence="1" id="KW-0862">Zinc</keyword>
<dbReference type="CDD" id="cd16450">
    <property type="entry name" value="mRING-C3HGC3_RFWD3"/>
    <property type="match status" value="1"/>
</dbReference>
<feature type="compositionally biased region" description="Polar residues" evidence="2">
    <location>
        <begin position="1"/>
        <end position="10"/>
    </location>
</feature>
<dbReference type="InterPro" id="IPR013083">
    <property type="entry name" value="Znf_RING/FYVE/PHD"/>
</dbReference>
<evidence type="ECO:0000313" key="5">
    <source>
        <dbReference type="EMBL" id="OTG34971.1"/>
    </source>
</evidence>
<reference evidence="5" key="2">
    <citation type="submission" date="2017-02" db="EMBL/GenBank/DDBJ databases">
        <title>Sunflower complete genome.</title>
        <authorList>
            <person name="Langlade N."/>
            <person name="Munos S."/>
        </authorList>
    </citation>
    <scope>NUCLEOTIDE SEQUENCE [LARGE SCALE GENOMIC DNA]</scope>
    <source>
        <tissue evidence="5">Leaves</tissue>
    </source>
</reference>
<dbReference type="SUPFAM" id="SSF57850">
    <property type="entry name" value="RING/U-box"/>
    <property type="match status" value="1"/>
</dbReference>
<dbReference type="GO" id="GO:0036297">
    <property type="term" value="P:interstrand cross-link repair"/>
    <property type="evidence" value="ECO:0007669"/>
    <property type="project" value="InterPro"/>
</dbReference>
<dbReference type="InParanoid" id="A0A251VJS9"/>
<evidence type="ECO:0000256" key="1">
    <source>
        <dbReference type="PROSITE-ProRule" id="PRU00175"/>
    </source>
</evidence>
<evidence type="ECO:0000313" key="4">
    <source>
        <dbReference type="EMBL" id="KAF5819366.1"/>
    </source>
</evidence>
<dbReference type="Pfam" id="PF13639">
    <property type="entry name" value="zf-RING_2"/>
    <property type="match status" value="1"/>
</dbReference>
<reference evidence="4" key="3">
    <citation type="submission" date="2020-06" db="EMBL/GenBank/DDBJ databases">
        <title>Helianthus annuus Genome sequencing and assembly Release 2.</title>
        <authorList>
            <person name="Gouzy J."/>
            <person name="Langlade N."/>
            <person name="Munos S."/>
        </authorList>
    </citation>
    <scope>NUCLEOTIDE SEQUENCE</scope>
    <source>
        <tissue evidence="4">Leaves</tissue>
    </source>
</reference>
<evidence type="ECO:0000256" key="2">
    <source>
        <dbReference type="SAM" id="MobiDB-lite"/>
    </source>
</evidence>
<dbReference type="Gramene" id="mRNA:HanXRQr2_Chr02g0076791">
    <property type="protein sequence ID" value="mRNA:HanXRQr2_Chr02g0076791"/>
    <property type="gene ID" value="HanXRQr2_Chr02g0076791"/>
</dbReference>